<feature type="compositionally biased region" description="Acidic residues" evidence="1">
    <location>
        <begin position="83"/>
        <end position="96"/>
    </location>
</feature>
<reference evidence="2" key="1">
    <citation type="submission" date="2018-07" db="EMBL/GenBank/DDBJ databases">
        <title>Comparative genomics of catfishes provides insights into carnivory and benthic adaptation.</title>
        <authorList>
            <person name="Zhang Y."/>
            <person name="Wang D."/>
            <person name="Peng Z."/>
            <person name="Zheng S."/>
            <person name="Shao F."/>
            <person name="Tao W."/>
        </authorList>
    </citation>
    <scope>NUCLEOTIDE SEQUENCE</scope>
    <source>
        <strain evidence="2">Chongqing</strain>
    </source>
</reference>
<feature type="compositionally biased region" description="Basic and acidic residues" evidence="1">
    <location>
        <begin position="205"/>
        <end position="254"/>
    </location>
</feature>
<proteinExistence type="predicted"/>
<dbReference type="GO" id="GO:0030331">
    <property type="term" value="F:nuclear estrogen receptor binding"/>
    <property type="evidence" value="ECO:0007669"/>
    <property type="project" value="TreeGrafter"/>
</dbReference>
<dbReference type="PANTHER" id="PTHR28467">
    <property type="entry name" value="PAXIP1-ASSOCIATED GLUTAMATE-RICH PROTEIN 1"/>
    <property type="match status" value="1"/>
</dbReference>
<dbReference type="GO" id="GO:1902808">
    <property type="term" value="P:positive regulation of cell cycle G1/S phase transition"/>
    <property type="evidence" value="ECO:0007669"/>
    <property type="project" value="TreeGrafter"/>
</dbReference>
<feature type="compositionally biased region" description="Basic and acidic residues" evidence="1">
    <location>
        <begin position="11"/>
        <end position="74"/>
    </location>
</feature>
<dbReference type="PANTHER" id="PTHR28467:SF1">
    <property type="entry name" value="PAXIP1-ASSOCIATED GLUTAMATE-RICH PROTEIN 1"/>
    <property type="match status" value="1"/>
</dbReference>
<evidence type="ECO:0000313" key="3">
    <source>
        <dbReference type="Proteomes" id="UP001205998"/>
    </source>
</evidence>
<feature type="compositionally biased region" description="Pro residues" evidence="1">
    <location>
        <begin position="130"/>
        <end position="140"/>
    </location>
</feature>
<comment type="caution">
    <text evidence="2">The sequence shown here is derived from an EMBL/GenBank/DDBJ whole genome shotgun (WGS) entry which is preliminary data.</text>
</comment>
<sequence>MQAVEEAESSLSDRVEVMAVKDQEDKSTEGDTHKVNEEAAKTEDATEDVKDEEKDQEFMETDNQKEGTKEDKDMTNGGKSQQEVDDWEITYSDEELQDPKNWMPPPEEIKRLYELLAKGEMLELKWIPLPRRPPTPPRTPSPERDGENSDEDKQEESEHRAPSPTEFDFDEEQTMTPKNAFLSRRRTPGSSTRSTVKRTAQLDKVLSDMKRHQKLEEQILRTGRDLFKSEKSKQERSSPSSQRDRDKERERDSDPSTIFSPRQRRY</sequence>
<accession>A0AAD5AKY0</accession>
<dbReference type="GO" id="GO:0044666">
    <property type="term" value="C:MLL3/4 complex"/>
    <property type="evidence" value="ECO:0007669"/>
    <property type="project" value="TreeGrafter"/>
</dbReference>
<dbReference type="Pfam" id="PF15364">
    <property type="entry name" value="PAXIP1_C"/>
    <property type="match status" value="1"/>
</dbReference>
<dbReference type="AlphaFoldDB" id="A0AAD5AKY0"/>
<dbReference type="GO" id="GO:0033148">
    <property type="term" value="P:positive regulation of intracellular estrogen receptor signaling pathway"/>
    <property type="evidence" value="ECO:0007669"/>
    <property type="project" value="TreeGrafter"/>
</dbReference>
<name>A0AAD5AKY0_SILAS</name>
<feature type="region of interest" description="Disordered" evidence="1">
    <location>
        <begin position="124"/>
        <end position="266"/>
    </location>
</feature>
<evidence type="ECO:0000313" key="2">
    <source>
        <dbReference type="EMBL" id="KAI5617634.1"/>
    </source>
</evidence>
<dbReference type="Proteomes" id="UP001205998">
    <property type="component" value="Unassembled WGS sequence"/>
</dbReference>
<gene>
    <name evidence="2" type="ORF">C0J50_22802</name>
</gene>
<evidence type="ECO:0000256" key="1">
    <source>
        <dbReference type="SAM" id="MobiDB-lite"/>
    </source>
</evidence>
<dbReference type="InterPro" id="IPR028213">
    <property type="entry name" value="PA1"/>
</dbReference>
<dbReference type="EMBL" id="MU551701">
    <property type="protein sequence ID" value="KAI5617634.1"/>
    <property type="molecule type" value="Genomic_DNA"/>
</dbReference>
<keyword evidence="3" id="KW-1185">Reference proteome</keyword>
<organism evidence="2 3">
    <name type="scientific">Silurus asotus</name>
    <name type="common">Amur catfish</name>
    <name type="synonym">Parasilurus asotus</name>
    <dbReference type="NCBI Taxonomy" id="30991"/>
    <lineage>
        <taxon>Eukaryota</taxon>
        <taxon>Metazoa</taxon>
        <taxon>Chordata</taxon>
        <taxon>Craniata</taxon>
        <taxon>Vertebrata</taxon>
        <taxon>Euteleostomi</taxon>
        <taxon>Actinopterygii</taxon>
        <taxon>Neopterygii</taxon>
        <taxon>Teleostei</taxon>
        <taxon>Ostariophysi</taxon>
        <taxon>Siluriformes</taxon>
        <taxon>Siluridae</taxon>
        <taxon>Silurus</taxon>
    </lineage>
</organism>
<feature type="region of interest" description="Disordered" evidence="1">
    <location>
        <begin position="1"/>
        <end position="105"/>
    </location>
</feature>
<protein>
    <submittedName>
        <fullName evidence="2">PAXIP1-associated glutamate-rich protein 1</fullName>
    </submittedName>
</protein>